<evidence type="ECO:0000256" key="2">
    <source>
        <dbReference type="ARBA" id="ARBA00023027"/>
    </source>
</evidence>
<dbReference type="PANTHER" id="PTHR43333:SF1">
    <property type="entry name" value="D-ISOMER SPECIFIC 2-HYDROXYACID DEHYDROGENASE NAD-BINDING DOMAIN-CONTAINING PROTEIN"/>
    <property type="match status" value="1"/>
</dbReference>
<reference evidence="4" key="1">
    <citation type="journal article" date="2014" name="Int. J. Syst. Evol. Microbiol.">
        <title>Complete genome sequence of Corynebacterium casei LMG S-19264T (=DSM 44701T), isolated from a smear-ripened cheese.</title>
        <authorList>
            <consortium name="US DOE Joint Genome Institute (JGI-PGF)"/>
            <person name="Walter F."/>
            <person name="Albersmeier A."/>
            <person name="Kalinowski J."/>
            <person name="Ruckert C."/>
        </authorList>
    </citation>
    <scope>NUCLEOTIDE SEQUENCE</scope>
    <source>
        <strain evidence="4">CGMCC 1.12426</strain>
    </source>
</reference>
<proteinExistence type="predicted"/>
<comment type="caution">
    <text evidence="4">The sequence shown here is derived from an EMBL/GenBank/DDBJ whole genome shotgun (WGS) entry which is preliminary data.</text>
</comment>
<evidence type="ECO:0000259" key="3">
    <source>
        <dbReference type="Pfam" id="PF02826"/>
    </source>
</evidence>
<sequence>MKPVVPFVSSAGPAEQDVWLTELPKALRTIASVKHLEHLSPAEAAAAKVAIVANPDVRDLRRLPALEWVHSLWAGVERLTAELPEDGPKIVRMTDPQMAETMAEAVLAWTLYLHRDMPRYAQQQRVGLWLEHRLRLPHQRRVSVLGLGRLGTAAALRLMDNGFDVAGWSRTPRTLNGVHTAHGDTGLRSILERTDIAVVLVPLTAQTRELLNTDALKSLPKGASLINFARGPIIDTRSLLQELDRGHLDHAVLDVFDEEPLPASSPLWSHPKITVLPHISAPTIPETACRLLARNIRTYLETGAIPDHVDHSRGY</sequence>
<dbReference type="CDD" id="cd12164">
    <property type="entry name" value="GDH_like_2"/>
    <property type="match status" value="1"/>
</dbReference>
<dbReference type="Proteomes" id="UP000605148">
    <property type="component" value="Unassembled WGS sequence"/>
</dbReference>
<evidence type="ECO:0000256" key="1">
    <source>
        <dbReference type="ARBA" id="ARBA00023002"/>
    </source>
</evidence>
<protein>
    <submittedName>
        <fullName evidence="4">Glyoxylate/hydroxypyruvate reductase A</fullName>
    </submittedName>
</protein>
<keyword evidence="5" id="KW-1185">Reference proteome</keyword>
<gene>
    <name evidence="4" type="ORF">GCM10011316_01720</name>
</gene>
<dbReference type="RefSeq" id="WP_150493492.1">
    <property type="nucleotide sequence ID" value="NZ_BMFA01000001.1"/>
</dbReference>
<feature type="domain" description="D-isomer specific 2-hydroxyacid dehydrogenase NAD-binding" evidence="3">
    <location>
        <begin position="109"/>
        <end position="280"/>
    </location>
</feature>
<dbReference type="InterPro" id="IPR006140">
    <property type="entry name" value="D-isomer_DH_NAD-bd"/>
</dbReference>
<reference evidence="4" key="2">
    <citation type="submission" date="2020-09" db="EMBL/GenBank/DDBJ databases">
        <authorList>
            <person name="Sun Q."/>
            <person name="Zhou Y."/>
        </authorList>
    </citation>
    <scope>NUCLEOTIDE SEQUENCE</scope>
    <source>
        <strain evidence="4">CGMCC 1.12426</strain>
    </source>
</reference>
<dbReference type="Pfam" id="PF02826">
    <property type="entry name" value="2-Hacid_dh_C"/>
    <property type="match status" value="1"/>
</dbReference>
<evidence type="ECO:0000313" key="5">
    <source>
        <dbReference type="Proteomes" id="UP000605148"/>
    </source>
</evidence>
<keyword evidence="1" id="KW-0560">Oxidoreductase</keyword>
<dbReference type="Gene3D" id="3.40.50.720">
    <property type="entry name" value="NAD(P)-binding Rossmann-like Domain"/>
    <property type="match status" value="2"/>
</dbReference>
<dbReference type="OrthoDB" id="9787219at2"/>
<dbReference type="GO" id="GO:0016491">
    <property type="term" value="F:oxidoreductase activity"/>
    <property type="evidence" value="ECO:0007669"/>
    <property type="project" value="UniProtKB-KW"/>
</dbReference>
<dbReference type="PANTHER" id="PTHR43333">
    <property type="entry name" value="2-HACID_DH_C DOMAIN-CONTAINING PROTEIN"/>
    <property type="match status" value="1"/>
</dbReference>
<evidence type="ECO:0000313" key="4">
    <source>
        <dbReference type="EMBL" id="GGB33303.1"/>
    </source>
</evidence>
<name>A0A916WV71_9HYPH</name>
<dbReference type="SUPFAM" id="SSF51735">
    <property type="entry name" value="NAD(P)-binding Rossmann-fold domains"/>
    <property type="match status" value="1"/>
</dbReference>
<dbReference type="InterPro" id="IPR036291">
    <property type="entry name" value="NAD(P)-bd_dom_sf"/>
</dbReference>
<dbReference type="GO" id="GO:0051287">
    <property type="term" value="F:NAD binding"/>
    <property type="evidence" value="ECO:0007669"/>
    <property type="project" value="InterPro"/>
</dbReference>
<dbReference type="AlphaFoldDB" id="A0A916WV71"/>
<accession>A0A916WV71</accession>
<organism evidence="4 5">
    <name type="scientific">Roseibium aquae</name>
    <dbReference type="NCBI Taxonomy" id="1323746"/>
    <lineage>
        <taxon>Bacteria</taxon>
        <taxon>Pseudomonadati</taxon>
        <taxon>Pseudomonadota</taxon>
        <taxon>Alphaproteobacteria</taxon>
        <taxon>Hyphomicrobiales</taxon>
        <taxon>Stappiaceae</taxon>
        <taxon>Roseibium</taxon>
    </lineage>
</organism>
<dbReference type="EMBL" id="BMFA01000001">
    <property type="protein sequence ID" value="GGB33303.1"/>
    <property type="molecule type" value="Genomic_DNA"/>
</dbReference>
<keyword evidence="2" id="KW-0520">NAD</keyword>